<dbReference type="Proteomes" id="UP000016662">
    <property type="component" value="Unassembled WGS sequence"/>
</dbReference>
<gene>
    <name evidence="1" type="ORF">RUMCAL_02258</name>
</gene>
<comment type="caution">
    <text evidence="1">The sequence shown here is derived from an EMBL/GenBank/DDBJ whole genome shotgun (WGS) entry which is preliminary data.</text>
</comment>
<name>U2M2D8_9FIRM</name>
<proteinExistence type="predicted"/>
<sequence>MLVSAEYSLLFLIIADCRGKSKRFLKHFYVNTAQRLCDRCVVKFSVRWSKKQSEYLLYSRAFL</sequence>
<evidence type="ECO:0000313" key="1">
    <source>
        <dbReference type="EMBL" id="ERJ93498.1"/>
    </source>
</evidence>
<dbReference type="HOGENOM" id="CLU_2883192_0_0_9"/>
<evidence type="ECO:0000313" key="2">
    <source>
        <dbReference type="Proteomes" id="UP000016662"/>
    </source>
</evidence>
<reference evidence="1 2" key="1">
    <citation type="submission" date="2013-07" db="EMBL/GenBank/DDBJ databases">
        <authorList>
            <person name="Weinstock G."/>
            <person name="Sodergren E."/>
            <person name="Wylie T."/>
            <person name="Fulton L."/>
            <person name="Fulton R."/>
            <person name="Fronick C."/>
            <person name="O'Laughlin M."/>
            <person name="Godfrey J."/>
            <person name="Miner T."/>
            <person name="Herter B."/>
            <person name="Appelbaum E."/>
            <person name="Cordes M."/>
            <person name="Lek S."/>
            <person name="Wollam A."/>
            <person name="Pepin K.H."/>
            <person name="Palsikar V.B."/>
            <person name="Mitreva M."/>
            <person name="Wilson R.K."/>
        </authorList>
    </citation>
    <scope>NUCLEOTIDE SEQUENCE [LARGE SCALE GENOMIC DNA]</scope>
    <source>
        <strain evidence="1 2">ATCC 27760</strain>
    </source>
</reference>
<dbReference type="AlphaFoldDB" id="U2M2D8"/>
<dbReference type="EMBL" id="AWVF01000279">
    <property type="protein sequence ID" value="ERJ93498.1"/>
    <property type="molecule type" value="Genomic_DNA"/>
</dbReference>
<dbReference type="STRING" id="411473.RUMCAL_02258"/>
<accession>U2M2D8</accession>
<organism evidence="1 2">
    <name type="scientific">Ruminococcus callidus ATCC 27760</name>
    <dbReference type="NCBI Taxonomy" id="411473"/>
    <lineage>
        <taxon>Bacteria</taxon>
        <taxon>Bacillati</taxon>
        <taxon>Bacillota</taxon>
        <taxon>Clostridia</taxon>
        <taxon>Eubacteriales</taxon>
        <taxon>Oscillospiraceae</taxon>
        <taxon>Ruminococcus</taxon>
    </lineage>
</organism>
<protein>
    <submittedName>
        <fullName evidence="1">Uncharacterized protein</fullName>
    </submittedName>
</protein>
<keyword evidence="2" id="KW-1185">Reference proteome</keyword>